<evidence type="ECO:0000256" key="2">
    <source>
        <dbReference type="ARBA" id="ARBA00013194"/>
    </source>
</evidence>
<feature type="compositionally biased region" description="Basic and acidic residues" evidence="7">
    <location>
        <begin position="177"/>
        <end position="189"/>
    </location>
</feature>
<organism evidence="9 10">
    <name type="scientific">Phascolarctos cinereus</name>
    <name type="common">Koala</name>
    <dbReference type="NCBI Taxonomy" id="38626"/>
    <lineage>
        <taxon>Eukaryota</taxon>
        <taxon>Metazoa</taxon>
        <taxon>Chordata</taxon>
        <taxon>Craniata</taxon>
        <taxon>Vertebrata</taxon>
        <taxon>Euteleostomi</taxon>
        <taxon>Mammalia</taxon>
        <taxon>Metatheria</taxon>
        <taxon>Diprotodontia</taxon>
        <taxon>Phascolarctidae</taxon>
        <taxon>Phascolarctos</taxon>
    </lineage>
</organism>
<dbReference type="EC" id="5.2.1.8" evidence="2 6"/>
<evidence type="ECO:0000313" key="9">
    <source>
        <dbReference type="Proteomes" id="UP000515140"/>
    </source>
</evidence>
<dbReference type="InParanoid" id="A0A6P5K4G3"/>
<dbReference type="AlphaFoldDB" id="A0A6P5K4G3"/>
<keyword evidence="4 6" id="KW-0413">Isomerase</keyword>
<dbReference type="InterPro" id="IPR001179">
    <property type="entry name" value="PPIase_FKBP_dom"/>
</dbReference>
<dbReference type="InterPro" id="IPR050689">
    <property type="entry name" value="FKBP-type_PPIase"/>
</dbReference>
<comment type="similarity">
    <text evidence="5">Belongs to the FKBP-type PPIase family. FKBP1 subfamily.</text>
</comment>
<dbReference type="Pfam" id="PF00254">
    <property type="entry name" value="FKBP_C"/>
    <property type="match status" value="1"/>
</dbReference>
<evidence type="ECO:0000313" key="10">
    <source>
        <dbReference type="RefSeq" id="XP_020840120.1"/>
    </source>
</evidence>
<dbReference type="Proteomes" id="UP000515140">
    <property type="component" value="Unplaced"/>
</dbReference>
<protein>
    <recommendedName>
        <fullName evidence="2 6">peptidylprolyl isomerase</fullName>
        <ecNumber evidence="2 6">5.2.1.8</ecNumber>
    </recommendedName>
</protein>
<evidence type="ECO:0000256" key="1">
    <source>
        <dbReference type="ARBA" id="ARBA00000971"/>
    </source>
</evidence>
<dbReference type="KEGG" id="pcw:110206939"/>
<reference evidence="10" key="1">
    <citation type="submission" date="2025-08" db="UniProtKB">
        <authorList>
            <consortium name="RefSeq"/>
        </authorList>
    </citation>
    <scope>IDENTIFICATION</scope>
    <source>
        <tissue evidence="10">Spleen</tissue>
    </source>
</reference>
<dbReference type="GO" id="GO:0003755">
    <property type="term" value="F:peptidyl-prolyl cis-trans isomerase activity"/>
    <property type="evidence" value="ECO:0007669"/>
    <property type="project" value="UniProtKB-KW"/>
</dbReference>
<gene>
    <name evidence="10" type="primary">LOC110206939</name>
</gene>
<proteinExistence type="inferred from homology"/>
<feature type="region of interest" description="Disordered" evidence="7">
    <location>
        <begin position="156"/>
        <end position="209"/>
    </location>
</feature>
<dbReference type="PANTHER" id="PTHR10516:SF301">
    <property type="entry name" value="PEPTIDYL-PROLYL CIS-TRANS ISOMERASE FKBP1A-RELATED"/>
    <property type="match status" value="1"/>
</dbReference>
<evidence type="ECO:0000256" key="4">
    <source>
        <dbReference type="ARBA" id="ARBA00023235"/>
    </source>
</evidence>
<keyword evidence="3 6" id="KW-0697">Rotamase</keyword>
<feature type="domain" description="PPIase FKBP-type" evidence="8">
    <location>
        <begin position="23"/>
        <end position="103"/>
    </location>
</feature>
<evidence type="ECO:0000256" key="3">
    <source>
        <dbReference type="ARBA" id="ARBA00023110"/>
    </source>
</evidence>
<accession>A0A6P5K4G3</accession>
<dbReference type="PROSITE" id="PS50059">
    <property type="entry name" value="FKBP_PPIASE"/>
    <property type="match status" value="1"/>
</dbReference>
<sequence>MGVQVKTISPRDRHTLPNRGRTYTGMLEDGKTFDSSCDRNKLFKCVTGKQEVIRGWEGVAQMSVVQRAKMSISPDYAYGSSGHPGIIPPNANLIFDVELTKMERQEWEKAMTPSSGTPYFFSRSSPVRKFKWLFLCPKTPKSEKDIDRSLKIQMTKPKETHQPRATGVGNKTLGRRPLRENKPGRRGELCPRSTCEAEVGRPWHRSKGA</sequence>
<dbReference type="SUPFAM" id="SSF54534">
    <property type="entry name" value="FKBP-like"/>
    <property type="match status" value="1"/>
</dbReference>
<keyword evidence="9" id="KW-1185">Reference proteome</keyword>
<dbReference type="GO" id="GO:0033017">
    <property type="term" value="C:sarcoplasmic reticulum membrane"/>
    <property type="evidence" value="ECO:0007669"/>
    <property type="project" value="TreeGrafter"/>
</dbReference>
<dbReference type="GeneID" id="110206939"/>
<dbReference type="PANTHER" id="PTHR10516">
    <property type="entry name" value="PEPTIDYL-PROLYL CIS-TRANS ISOMERASE"/>
    <property type="match status" value="1"/>
</dbReference>
<dbReference type="RefSeq" id="XP_020840120.1">
    <property type="nucleotide sequence ID" value="XM_020984461.1"/>
</dbReference>
<evidence type="ECO:0000259" key="8">
    <source>
        <dbReference type="PROSITE" id="PS50059"/>
    </source>
</evidence>
<evidence type="ECO:0000256" key="7">
    <source>
        <dbReference type="SAM" id="MobiDB-lite"/>
    </source>
</evidence>
<dbReference type="InterPro" id="IPR046357">
    <property type="entry name" value="PPIase_dom_sf"/>
</dbReference>
<dbReference type="Gene3D" id="3.10.50.40">
    <property type="match status" value="1"/>
</dbReference>
<name>A0A6P5K4G3_PHACI</name>
<comment type="catalytic activity">
    <reaction evidence="1 6">
        <text>[protein]-peptidylproline (omega=180) = [protein]-peptidylproline (omega=0)</text>
        <dbReference type="Rhea" id="RHEA:16237"/>
        <dbReference type="Rhea" id="RHEA-COMP:10747"/>
        <dbReference type="Rhea" id="RHEA-COMP:10748"/>
        <dbReference type="ChEBI" id="CHEBI:83833"/>
        <dbReference type="ChEBI" id="CHEBI:83834"/>
        <dbReference type="EC" id="5.2.1.8"/>
    </reaction>
</comment>
<evidence type="ECO:0000256" key="6">
    <source>
        <dbReference type="PROSITE-ProRule" id="PRU00277"/>
    </source>
</evidence>
<evidence type="ECO:0000256" key="5">
    <source>
        <dbReference type="ARBA" id="ARBA00038106"/>
    </source>
</evidence>